<feature type="domain" description="Putative beta-lactamase-inhibitor-like PepSY-like" evidence="2">
    <location>
        <begin position="71"/>
        <end position="144"/>
    </location>
</feature>
<name>A0A9D1UHK4_9BACT</name>
<proteinExistence type="predicted"/>
<keyword evidence="1" id="KW-0732">Signal</keyword>
<evidence type="ECO:0000256" key="1">
    <source>
        <dbReference type="SAM" id="SignalP"/>
    </source>
</evidence>
<organism evidence="3 4">
    <name type="scientific">Candidatus Onthomorpha intestinigallinarum</name>
    <dbReference type="NCBI Taxonomy" id="2840880"/>
    <lineage>
        <taxon>Bacteria</taxon>
        <taxon>Pseudomonadati</taxon>
        <taxon>Bacteroidota</taxon>
        <taxon>Bacteroidia</taxon>
        <taxon>Bacteroidales</taxon>
        <taxon>Candidatus Onthomorpha</taxon>
    </lineage>
</organism>
<dbReference type="InterPro" id="IPR021533">
    <property type="entry name" value="PepSY-like"/>
</dbReference>
<dbReference type="Gene3D" id="3.10.450.360">
    <property type="match status" value="2"/>
</dbReference>
<dbReference type="AlphaFoldDB" id="A0A9D1UHK4"/>
<comment type="caution">
    <text evidence="3">The sequence shown here is derived from an EMBL/GenBank/DDBJ whole genome shotgun (WGS) entry which is preliminary data.</text>
</comment>
<sequence length="359" mass="42277">MKRIALLVLFFVISFATNAQKLRNSDIPQEVRLGLENTYSDYKLQGWYFETGQYVAEISIDGQIGRVFLTAGGNWQFTIFNVQEQELPTLVANYFLNNYPGYRIKKSEYVEDFSGDNYYRLIIAMKGVGQTEYEMIFDPRGKLTKTNAPDPDYVKKDYIARLNPEAIEYRQKKMAERAALEGSGLEIKIDSDGKEGKKSTSKDVEIDVPDPLEQAKIPEEVTNAFKKRYPRLEVREWKEENGNYRAFYENRGREMEMLYKPDGMLMTTTTNVEKDRYPRLILKDLSTRYPEAKIEKFQKVDYDIKYRRTVTDRKLTTYYYLELSEKIKGRKDKKYIKLTYDKSFRYQGLVGSDDEYDEE</sequence>
<evidence type="ECO:0000313" key="3">
    <source>
        <dbReference type="EMBL" id="HIW86655.1"/>
    </source>
</evidence>
<accession>A0A9D1UHK4</accession>
<reference evidence="3" key="2">
    <citation type="submission" date="2021-04" db="EMBL/GenBank/DDBJ databases">
        <authorList>
            <person name="Gilroy R."/>
        </authorList>
    </citation>
    <scope>NUCLEOTIDE SEQUENCE</scope>
    <source>
        <strain evidence="3">Gambia16-930</strain>
    </source>
</reference>
<evidence type="ECO:0000313" key="4">
    <source>
        <dbReference type="Proteomes" id="UP000824267"/>
    </source>
</evidence>
<evidence type="ECO:0000259" key="2">
    <source>
        <dbReference type="Pfam" id="PF11396"/>
    </source>
</evidence>
<dbReference type="EMBL" id="DXGG01000002">
    <property type="protein sequence ID" value="HIW86655.1"/>
    <property type="molecule type" value="Genomic_DNA"/>
</dbReference>
<dbReference type="Proteomes" id="UP000824267">
    <property type="component" value="Unassembled WGS sequence"/>
</dbReference>
<feature type="signal peptide" evidence="1">
    <location>
        <begin position="1"/>
        <end position="19"/>
    </location>
</feature>
<feature type="chain" id="PRO_5038593019" evidence="1">
    <location>
        <begin position="20"/>
        <end position="359"/>
    </location>
</feature>
<gene>
    <name evidence="3" type="ORF">IAC47_00050</name>
</gene>
<reference evidence="3" key="1">
    <citation type="journal article" date="2021" name="PeerJ">
        <title>Extensive microbial diversity within the chicken gut microbiome revealed by metagenomics and culture.</title>
        <authorList>
            <person name="Gilroy R."/>
            <person name="Ravi A."/>
            <person name="Getino M."/>
            <person name="Pursley I."/>
            <person name="Horton D.L."/>
            <person name="Alikhan N.F."/>
            <person name="Baker D."/>
            <person name="Gharbi K."/>
            <person name="Hall N."/>
            <person name="Watson M."/>
            <person name="Adriaenssens E.M."/>
            <person name="Foster-Nyarko E."/>
            <person name="Jarju S."/>
            <person name="Secka A."/>
            <person name="Antonio M."/>
            <person name="Oren A."/>
            <person name="Chaudhuri R.R."/>
            <person name="La Ragione R."/>
            <person name="Hildebrand F."/>
            <person name="Pallen M.J."/>
        </authorList>
    </citation>
    <scope>NUCLEOTIDE SEQUENCE</scope>
    <source>
        <strain evidence="3">Gambia16-930</strain>
    </source>
</reference>
<feature type="domain" description="Putative beta-lactamase-inhibitor-like PepSY-like" evidence="2">
    <location>
        <begin position="212"/>
        <end position="266"/>
    </location>
</feature>
<dbReference type="SUPFAM" id="SSF160574">
    <property type="entry name" value="BT0923-like"/>
    <property type="match status" value="2"/>
</dbReference>
<protein>
    <submittedName>
        <fullName evidence="3">PepSY-like domain-containing protein</fullName>
    </submittedName>
</protein>
<dbReference type="Pfam" id="PF11396">
    <property type="entry name" value="PepSY_like"/>
    <property type="match status" value="2"/>
</dbReference>